<dbReference type="EMBL" id="BK016196">
    <property type="protein sequence ID" value="DAG01671.1"/>
    <property type="molecule type" value="Genomic_DNA"/>
</dbReference>
<organism evidence="1">
    <name type="scientific">Siphoviridae sp. ct87j35</name>
    <dbReference type="NCBI Taxonomy" id="2825356"/>
    <lineage>
        <taxon>Viruses</taxon>
        <taxon>Duplodnaviria</taxon>
        <taxon>Heunggongvirae</taxon>
        <taxon>Uroviricota</taxon>
        <taxon>Caudoviricetes</taxon>
    </lineage>
</organism>
<reference evidence="1" key="1">
    <citation type="journal article" date="2021" name="Proc. Natl. Acad. Sci. U.S.A.">
        <title>A Catalog of Tens of Thousands of Viruses from Human Metagenomes Reveals Hidden Associations with Chronic Diseases.</title>
        <authorList>
            <person name="Tisza M.J."/>
            <person name="Buck C.B."/>
        </authorList>
    </citation>
    <scope>NUCLEOTIDE SEQUENCE</scope>
    <source>
        <strain evidence="1">Ct87j35</strain>
    </source>
</reference>
<proteinExistence type="predicted"/>
<accession>A0A8S5V4Y6</accession>
<sequence length="64" mass="7922">MKKQEYKSFAELYTNIIKEVSDEVGEPFSVVIKKLNDREKLIRNEYEQRLIMDEQYYIDKFIRR</sequence>
<protein>
    <submittedName>
        <fullName evidence="1">Uncharacterized protein</fullName>
    </submittedName>
</protein>
<name>A0A8S5V4Y6_9CAUD</name>
<evidence type="ECO:0000313" key="1">
    <source>
        <dbReference type="EMBL" id="DAG01671.1"/>
    </source>
</evidence>